<evidence type="ECO:0000256" key="4">
    <source>
        <dbReference type="ARBA" id="ARBA00022741"/>
    </source>
</evidence>
<keyword evidence="5" id="KW-0067">ATP-binding</keyword>
<sequence length="711" mass="76919">MHRPLSRVASSLRVTCQPESITWAHLLRFSSSRSTKVQSTCLTRSRHSLTHAFLPTQKLAPDQDGASQNSFALMVSAGLVRQSSSGIFSLLPFGLRTLTKIEAIIDDEMQAIGAQKLRLPLLLSPENWQITGRYEAYGQDLFLLNDRKRSPFLLSPTHEEEITALVAPYLTSSRHLPLRLYQVGTKFRDEPRPRAGLLRAREFVMKDLYTFDADETAAIETYEHVRAAYRRMFARIGVQVVQAEADSGTIGGTRSHEYHMITPVGEDTLLHCPKCNYAANVERAVGLPVAAPSNTLTPTSTLTAASRVSTDAERRIANALSRGGLATVLGYELGLASSADVVSSTASVRLATVRDRSSGAPAQQQAETPKSDLVVVLVRPDRHLNEVKLRGLPGFKGKDVVMLDGSPAQSDVWPDGQEMSGKAIVLVDQSLRYPNNTAAATTEAGEGEEGDGDGSAWLGDAFSGMTKRVEWADVHNVEQGDHCSTCAQAYAHIHQTDHSPSPSPPPSLLSHRAVEVAHAFYLGTRYSEPLRATFPQVDAASGKTARVPAQMGCYGVGVSRVLAAVVEACRDDKGIVWPAAVAPYTVCIVPLIGTAGGAEGAQGQGQAPVSEKAKAMQRDNALLLDASAALYDALAESRVLPRYFDCVIDDRRVSAGYKLTDAELVGYPYVVILGKRFLKEGKVEVVARTGRRDVVGAEAEVIVKYFKDVVV</sequence>
<evidence type="ECO:0000313" key="12">
    <source>
        <dbReference type="Proteomes" id="UP000070544"/>
    </source>
</evidence>
<dbReference type="InterPro" id="IPR002314">
    <property type="entry name" value="aa-tRNA-synt_IIb"/>
</dbReference>
<evidence type="ECO:0000256" key="2">
    <source>
        <dbReference type="ARBA" id="ARBA00012831"/>
    </source>
</evidence>
<dbReference type="SUPFAM" id="SSF52954">
    <property type="entry name" value="Class II aaRS ABD-related"/>
    <property type="match status" value="1"/>
</dbReference>
<evidence type="ECO:0000256" key="9">
    <source>
        <dbReference type="ARBA" id="ARBA00047671"/>
    </source>
</evidence>
<keyword evidence="12" id="KW-1185">Reference proteome</keyword>
<dbReference type="Pfam" id="PF00587">
    <property type="entry name" value="tRNA-synt_2b"/>
    <property type="match status" value="1"/>
</dbReference>
<dbReference type="PANTHER" id="PTHR42753">
    <property type="entry name" value="MITOCHONDRIAL RIBOSOME PROTEIN L39/PROLYL-TRNA LIGASE FAMILY MEMBER"/>
    <property type="match status" value="1"/>
</dbReference>
<dbReference type="PANTHER" id="PTHR42753:SF2">
    <property type="entry name" value="PROLINE--TRNA LIGASE"/>
    <property type="match status" value="1"/>
</dbReference>
<dbReference type="GO" id="GO:0006433">
    <property type="term" value="P:prolyl-tRNA aminoacylation"/>
    <property type="evidence" value="ECO:0007669"/>
    <property type="project" value="InterPro"/>
</dbReference>
<dbReference type="Pfam" id="PF03129">
    <property type="entry name" value="HGTP_anticodon"/>
    <property type="match status" value="1"/>
</dbReference>
<evidence type="ECO:0000256" key="7">
    <source>
        <dbReference type="ARBA" id="ARBA00023146"/>
    </source>
</evidence>
<keyword evidence="7 11" id="KW-0030">Aminoacyl-tRNA synthetase</keyword>
<dbReference type="InterPro" id="IPR045864">
    <property type="entry name" value="aa-tRNA-synth_II/BPL/LPL"/>
</dbReference>
<dbReference type="PRINTS" id="PR01046">
    <property type="entry name" value="TRNASYNTHPRO"/>
</dbReference>
<dbReference type="GO" id="GO:0005524">
    <property type="term" value="F:ATP binding"/>
    <property type="evidence" value="ECO:0007669"/>
    <property type="project" value="UniProtKB-KW"/>
</dbReference>
<dbReference type="SUPFAM" id="SSF55681">
    <property type="entry name" value="Class II aaRS and biotin synthetases"/>
    <property type="match status" value="1"/>
</dbReference>
<gene>
    <name evidence="11" type="ORF">M427DRAFT_150610</name>
</gene>
<dbReference type="AlphaFoldDB" id="A0A139B024"/>
<evidence type="ECO:0000256" key="8">
    <source>
        <dbReference type="ARBA" id="ARBA00029731"/>
    </source>
</evidence>
<feature type="domain" description="Aminoacyl-transfer RNA synthetases class-II family profile" evidence="10">
    <location>
        <begin position="94"/>
        <end position="578"/>
    </location>
</feature>
<keyword evidence="3" id="KW-0436">Ligase</keyword>
<dbReference type="EMBL" id="KQ965731">
    <property type="protein sequence ID" value="KXS22290.1"/>
    <property type="molecule type" value="Genomic_DNA"/>
</dbReference>
<dbReference type="GO" id="GO:0005739">
    <property type="term" value="C:mitochondrion"/>
    <property type="evidence" value="ECO:0007669"/>
    <property type="project" value="TreeGrafter"/>
</dbReference>
<dbReference type="GO" id="GO:0004827">
    <property type="term" value="F:proline-tRNA ligase activity"/>
    <property type="evidence" value="ECO:0007669"/>
    <property type="project" value="UniProtKB-EC"/>
</dbReference>
<accession>A0A139B024</accession>
<organism evidence="11 12">
    <name type="scientific">Gonapodya prolifera (strain JEL478)</name>
    <name type="common">Monoblepharis prolifera</name>
    <dbReference type="NCBI Taxonomy" id="1344416"/>
    <lineage>
        <taxon>Eukaryota</taxon>
        <taxon>Fungi</taxon>
        <taxon>Fungi incertae sedis</taxon>
        <taxon>Chytridiomycota</taxon>
        <taxon>Chytridiomycota incertae sedis</taxon>
        <taxon>Monoblepharidomycetes</taxon>
        <taxon>Monoblepharidales</taxon>
        <taxon>Gonapodyaceae</taxon>
        <taxon>Gonapodya</taxon>
    </lineage>
</organism>
<dbReference type="Proteomes" id="UP000070544">
    <property type="component" value="Unassembled WGS sequence"/>
</dbReference>
<dbReference type="InterPro" id="IPR004154">
    <property type="entry name" value="Anticodon-bd"/>
</dbReference>
<keyword evidence="6" id="KW-0648">Protein biosynthesis</keyword>
<evidence type="ECO:0000256" key="3">
    <source>
        <dbReference type="ARBA" id="ARBA00022598"/>
    </source>
</evidence>
<evidence type="ECO:0000256" key="5">
    <source>
        <dbReference type="ARBA" id="ARBA00022840"/>
    </source>
</evidence>
<dbReference type="EC" id="6.1.1.15" evidence="2"/>
<dbReference type="STRING" id="1344416.A0A139B024"/>
<dbReference type="InterPro" id="IPR006195">
    <property type="entry name" value="aa-tRNA-synth_II"/>
</dbReference>
<dbReference type="Gene3D" id="3.30.930.10">
    <property type="entry name" value="Bira Bifunctional Protein, Domain 2"/>
    <property type="match status" value="2"/>
</dbReference>
<reference evidence="11 12" key="1">
    <citation type="journal article" date="2015" name="Genome Biol. Evol.">
        <title>Phylogenomic analyses indicate that early fungi evolved digesting cell walls of algal ancestors of land plants.</title>
        <authorList>
            <person name="Chang Y."/>
            <person name="Wang S."/>
            <person name="Sekimoto S."/>
            <person name="Aerts A.L."/>
            <person name="Choi C."/>
            <person name="Clum A."/>
            <person name="LaButti K.M."/>
            <person name="Lindquist E.A."/>
            <person name="Yee Ngan C."/>
            <person name="Ohm R.A."/>
            <person name="Salamov A.A."/>
            <person name="Grigoriev I.V."/>
            <person name="Spatafora J.W."/>
            <person name="Berbee M.L."/>
        </authorList>
    </citation>
    <scope>NUCLEOTIDE SEQUENCE [LARGE SCALE GENOMIC DNA]</scope>
    <source>
        <strain evidence="11 12">JEL478</strain>
    </source>
</reference>
<name>A0A139B024_GONPJ</name>
<comment type="catalytic activity">
    <reaction evidence="9">
        <text>tRNA(Pro) + L-proline + ATP = L-prolyl-tRNA(Pro) + AMP + diphosphate</text>
        <dbReference type="Rhea" id="RHEA:14305"/>
        <dbReference type="Rhea" id="RHEA-COMP:9700"/>
        <dbReference type="Rhea" id="RHEA-COMP:9702"/>
        <dbReference type="ChEBI" id="CHEBI:30616"/>
        <dbReference type="ChEBI" id="CHEBI:33019"/>
        <dbReference type="ChEBI" id="CHEBI:60039"/>
        <dbReference type="ChEBI" id="CHEBI:78442"/>
        <dbReference type="ChEBI" id="CHEBI:78532"/>
        <dbReference type="ChEBI" id="CHEBI:456215"/>
        <dbReference type="EC" id="6.1.1.15"/>
    </reaction>
</comment>
<proteinExistence type="inferred from homology"/>
<dbReference type="OrthoDB" id="10267474at2759"/>
<dbReference type="OMA" id="FQMGCYG"/>
<dbReference type="InterPro" id="IPR050062">
    <property type="entry name" value="Pro-tRNA_synthetase"/>
</dbReference>
<comment type="similarity">
    <text evidence="1">Belongs to the class-II aminoacyl-tRNA synthetase family.</text>
</comment>
<evidence type="ECO:0000256" key="6">
    <source>
        <dbReference type="ARBA" id="ARBA00022917"/>
    </source>
</evidence>
<evidence type="ECO:0000256" key="1">
    <source>
        <dbReference type="ARBA" id="ARBA00008226"/>
    </source>
</evidence>
<dbReference type="PROSITE" id="PS50862">
    <property type="entry name" value="AA_TRNA_LIGASE_II"/>
    <property type="match status" value="1"/>
</dbReference>
<dbReference type="InterPro" id="IPR036621">
    <property type="entry name" value="Anticodon-bd_dom_sf"/>
</dbReference>
<dbReference type="Gene3D" id="3.40.50.800">
    <property type="entry name" value="Anticodon-binding domain"/>
    <property type="match status" value="1"/>
</dbReference>
<evidence type="ECO:0000313" key="11">
    <source>
        <dbReference type="EMBL" id="KXS22290.1"/>
    </source>
</evidence>
<protein>
    <recommendedName>
        <fullName evidence="2">proline--tRNA ligase</fullName>
        <ecNumber evidence="2">6.1.1.15</ecNumber>
    </recommendedName>
    <alternativeName>
        <fullName evidence="8">Prolyl-tRNA synthetase</fullName>
    </alternativeName>
</protein>
<dbReference type="InterPro" id="IPR002316">
    <property type="entry name" value="Pro-tRNA-ligase_IIa"/>
</dbReference>
<keyword evidence="4" id="KW-0547">Nucleotide-binding</keyword>
<evidence type="ECO:0000259" key="10">
    <source>
        <dbReference type="PROSITE" id="PS50862"/>
    </source>
</evidence>